<evidence type="ECO:0000313" key="1">
    <source>
        <dbReference type="EMBL" id="KKK63714.1"/>
    </source>
</evidence>
<proteinExistence type="predicted"/>
<dbReference type="AlphaFoldDB" id="A0A0F8ZB70"/>
<accession>A0A0F8ZB70</accession>
<gene>
    <name evidence="1" type="ORF">LCGC14_2991500</name>
</gene>
<reference evidence="1" key="1">
    <citation type="journal article" date="2015" name="Nature">
        <title>Complex archaea that bridge the gap between prokaryotes and eukaryotes.</title>
        <authorList>
            <person name="Spang A."/>
            <person name="Saw J.H."/>
            <person name="Jorgensen S.L."/>
            <person name="Zaremba-Niedzwiedzka K."/>
            <person name="Martijn J."/>
            <person name="Lind A.E."/>
            <person name="van Eijk R."/>
            <person name="Schleper C."/>
            <person name="Guy L."/>
            <person name="Ettema T.J."/>
        </authorList>
    </citation>
    <scope>NUCLEOTIDE SEQUENCE</scope>
</reference>
<comment type="caution">
    <text evidence="1">The sequence shown here is derived from an EMBL/GenBank/DDBJ whole genome shotgun (WGS) entry which is preliminary data.</text>
</comment>
<sequence>MKYGIDITLKGYLEVEAETEAEARAKVDDGYSLSDVLVIDDEIDDINEVSVRSHE</sequence>
<protein>
    <submittedName>
        <fullName evidence="1">Uncharacterized protein</fullName>
    </submittedName>
</protein>
<dbReference type="EMBL" id="LAZR01061368">
    <property type="protein sequence ID" value="KKK63714.1"/>
    <property type="molecule type" value="Genomic_DNA"/>
</dbReference>
<organism evidence="1">
    <name type="scientific">marine sediment metagenome</name>
    <dbReference type="NCBI Taxonomy" id="412755"/>
    <lineage>
        <taxon>unclassified sequences</taxon>
        <taxon>metagenomes</taxon>
        <taxon>ecological metagenomes</taxon>
    </lineage>
</organism>
<name>A0A0F8ZB70_9ZZZZ</name>